<dbReference type="GO" id="GO:0005886">
    <property type="term" value="C:plasma membrane"/>
    <property type="evidence" value="ECO:0007669"/>
    <property type="project" value="UniProtKB-SubCell"/>
</dbReference>
<keyword evidence="11" id="KW-0449">Lipoprotein</keyword>
<comment type="similarity">
    <text evidence="2 9">Belongs to the CN hydrolase family. Apolipoprotein N-acyltransferase subfamily.</text>
</comment>
<dbReference type="UniPathway" id="UPA00666"/>
<accession>A0A2T0X187</accession>
<dbReference type="EC" id="2.3.1.269" evidence="9"/>
<feature type="domain" description="CN hydrolase" evidence="10">
    <location>
        <begin position="222"/>
        <end position="464"/>
    </location>
</feature>
<dbReference type="OrthoDB" id="9804277at2"/>
<evidence type="ECO:0000256" key="2">
    <source>
        <dbReference type="ARBA" id="ARBA00010065"/>
    </source>
</evidence>
<keyword evidence="4 9" id="KW-0808">Transferase</keyword>
<evidence type="ECO:0000256" key="1">
    <source>
        <dbReference type="ARBA" id="ARBA00004651"/>
    </source>
</evidence>
<reference evidence="11 12" key="1">
    <citation type="submission" date="2018-03" db="EMBL/GenBank/DDBJ databases">
        <title>Genomic Encyclopedia of Archaeal and Bacterial Type Strains, Phase II (KMG-II): from individual species to whole genera.</title>
        <authorList>
            <person name="Goeker M."/>
        </authorList>
    </citation>
    <scope>NUCLEOTIDE SEQUENCE [LARGE SCALE GENOMIC DNA]</scope>
    <source>
        <strain evidence="11 12">DSM 29318</strain>
    </source>
</reference>
<dbReference type="Proteomes" id="UP000238801">
    <property type="component" value="Unassembled WGS sequence"/>
</dbReference>
<dbReference type="EMBL" id="PVTT01000002">
    <property type="protein sequence ID" value="PRY92655.1"/>
    <property type="molecule type" value="Genomic_DNA"/>
</dbReference>
<dbReference type="PROSITE" id="PS50263">
    <property type="entry name" value="CN_HYDROLASE"/>
    <property type="match status" value="1"/>
</dbReference>
<evidence type="ECO:0000256" key="5">
    <source>
        <dbReference type="ARBA" id="ARBA00022692"/>
    </source>
</evidence>
<keyword evidence="3 9" id="KW-1003">Cell membrane</keyword>
<dbReference type="Pfam" id="PF00795">
    <property type="entry name" value="CN_hydrolase"/>
    <property type="match status" value="1"/>
</dbReference>
<keyword evidence="8 9" id="KW-0012">Acyltransferase</keyword>
<feature type="transmembrane region" description="Helical" evidence="9">
    <location>
        <begin position="57"/>
        <end position="77"/>
    </location>
</feature>
<evidence type="ECO:0000256" key="8">
    <source>
        <dbReference type="ARBA" id="ARBA00023315"/>
    </source>
</evidence>
<feature type="transmembrane region" description="Helical" evidence="9">
    <location>
        <begin position="12"/>
        <end position="28"/>
    </location>
</feature>
<comment type="subcellular location">
    <subcellularLocation>
        <location evidence="1 9">Cell membrane</location>
        <topology evidence="1 9">Multi-pass membrane protein</topology>
    </subcellularLocation>
</comment>
<evidence type="ECO:0000256" key="7">
    <source>
        <dbReference type="ARBA" id="ARBA00023136"/>
    </source>
</evidence>
<protein>
    <recommendedName>
        <fullName evidence="9">Apolipoprotein N-acyltransferase</fullName>
        <shortName evidence="9">ALP N-acyltransferase</shortName>
        <ecNumber evidence="9">2.3.1.269</ecNumber>
    </recommendedName>
</protein>
<dbReference type="HAMAP" id="MF_01148">
    <property type="entry name" value="Lnt"/>
    <property type="match status" value="1"/>
</dbReference>
<comment type="catalytic activity">
    <reaction evidence="9">
        <text>N-terminal S-1,2-diacyl-sn-glyceryl-L-cysteinyl-[lipoprotein] + a glycerophospholipid = N-acyl-S-1,2-diacyl-sn-glyceryl-L-cysteinyl-[lipoprotein] + a 2-acyl-sn-glycero-3-phospholipid + H(+)</text>
        <dbReference type="Rhea" id="RHEA:48228"/>
        <dbReference type="Rhea" id="RHEA-COMP:14681"/>
        <dbReference type="Rhea" id="RHEA-COMP:14684"/>
        <dbReference type="ChEBI" id="CHEBI:15378"/>
        <dbReference type="ChEBI" id="CHEBI:136912"/>
        <dbReference type="ChEBI" id="CHEBI:140656"/>
        <dbReference type="ChEBI" id="CHEBI:140657"/>
        <dbReference type="ChEBI" id="CHEBI:140660"/>
        <dbReference type="EC" id="2.3.1.269"/>
    </reaction>
</comment>
<gene>
    <name evidence="9" type="primary">lnt</name>
    <name evidence="11" type="ORF">BCF33_1508</name>
</gene>
<evidence type="ECO:0000313" key="11">
    <source>
        <dbReference type="EMBL" id="PRY92655.1"/>
    </source>
</evidence>
<dbReference type="PANTHER" id="PTHR38686:SF1">
    <property type="entry name" value="APOLIPOPROTEIN N-ACYLTRANSFERASE"/>
    <property type="match status" value="1"/>
</dbReference>
<dbReference type="CDD" id="cd07571">
    <property type="entry name" value="ALP_N-acyl_transferase"/>
    <property type="match status" value="1"/>
</dbReference>
<dbReference type="RefSeq" id="WP_106160337.1">
    <property type="nucleotide sequence ID" value="NZ_PVTT01000002.1"/>
</dbReference>
<feature type="transmembrane region" description="Helical" evidence="9">
    <location>
        <begin position="158"/>
        <end position="179"/>
    </location>
</feature>
<dbReference type="InterPro" id="IPR003010">
    <property type="entry name" value="C-N_Hydrolase"/>
</dbReference>
<dbReference type="NCBIfam" id="TIGR00546">
    <property type="entry name" value="lnt"/>
    <property type="match status" value="1"/>
</dbReference>
<dbReference type="GO" id="GO:0042158">
    <property type="term" value="P:lipoprotein biosynthetic process"/>
    <property type="evidence" value="ECO:0007669"/>
    <property type="project" value="UniProtKB-UniRule"/>
</dbReference>
<keyword evidence="5 9" id="KW-0812">Transmembrane</keyword>
<feature type="transmembrane region" description="Helical" evidence="9">
    <location>
        <begin position="125"/>
        <end position="146"/>
    </location>
</feature>
<comment type="pathway">
    <text evidence="9">Protein modification; lipoprotein biosynthesis (N-acyl transfer).</text>
</comment>
<dbReference type="SUPFAM" id="SSF56317">
    <property type="entry name" value="Carbon-nitrogen hydrolase"/>
    <property type="match status" value="1"/>
</dbReference>
<dbReference type="AlphaFoldDB" id="A0A2T0X187"/>
<dbReference type="PANTHER" id="PTHR38686">
    <property type="entry name" value="APOLIPOPROTEIN N-ACYLTRANSFERASE"/>
    <property type="match status" value="1"/>
</dbReference>
<dbReference type="Pfam" id="PF20154">
    <property type="entry name" value="LNT_N"/>
    <property type="match status" value="1"/>
</dbReference>
<name>A0A2T0X187_9RHOB</name>
<keyword evidence="6 9" id="KW-1133">Transmembrane helix</keyword>
<evidence type="ECO:0000256" key="4">
    <source>
        <dbReference type="ARBA" id="ARBA00022679"/>
    </source>
</evidence>
<comment type="caution">
    <text evidence="11">The sequence shown here is derived from an EMBL/GenBank/DDBJ whole genome shotgun (WGS) entry which is preliminary data.</text>
</comment>
<evidence type="ECO:0000256" key="6">
    <source>
        <dbReference type="ARBA" id="ARBA00022989"/>
    </source>
</evidence>
<dbReference type="InterPro" id="IPR036526">
    <property type="entry name" value="C-N_Hydrolase_sf"/>
</dbReference>
<evidence type="ECO:0000256" key="9">
    <source>
        <dbReference type="HAMAP-Rule" id="MF_01148"/>
    </source>
</evidence>
<organism evidence="11 12">
    <name type="scientific">Hasllibacter halocynthiae</name>
    <dbReference type="NCBI Taxonomy" id="595589"/>
    <lineage>
        <taxon>Bacteria</taxon>
        <taxon>Pseudomonadati</taxon>
        <taxon>Pseudomonadota</taxon>
        <taxon>Alphaproteobacteria</taxon>
        <taxon>Rhodobacterales</taxon>
        <taxon>Roseobacteraceae</taxon>
        <taxon>Hasllibacter</taxon>
    </lineage>
</organism>
<feature type="transmembrane region" description="Helical" evidence="9">
    <location>
        <begin position="89"/>
        <end position="113"/>
    </location>
</feature>
<proteinExistence type="inferred from homology"/>
<dbReference type="Gene3D" id="3.60.110.10">
    <property type="entry name" value="Carbon-nitrogen hydrolase"/>
    <property type="match status" value="1"/>
</dbReference>
<comment type="function">
    <text evidence="9">Catalyzes the phospholipid dependent N-acylation of the N-terminal cysteine of apolipoprotein, the last step in lipoprotein maturation.</text>
</comment>
<sequence>MAEEGAAAGRLRPLLPLALALGAGFALGQAPWGLWWLAIPALAAALWLAGRAPPRRAAWIGLGFGIGWFALALHWIVFPFLVDPWRHGWLIPLALPALAGGLALFPAAAFGLAARYLPRGPLSPALALAAAEVLRGHLFTGFPWAAPGHVWIDTPALALAPLAGAEGLTLLAVLAAALLAALWSRLPALAAAGGAALAAGLLLTPSPAPLPAAAAAPSVRLAASGVAQTLKWDPEAAAARVSALTAAARGAPGPVIWSETALPWDPALFPEVAATVAEAAGRPVLTGTVRREGGRPYNAVVAIGAGGGVLATYDKHHLVPFGEYVPLGNLLGRMGIRGLADTDGMGFGAGPGPQVIEVPGLGSVLPLICYEAIFPRNLRTDRRADVIVHLTNDGWFGRGAGPDQHFAQARLRAAETGLPMLRVANRGWTGAIDARGGVVRAAKATPGGIGGGFGGAVMDVALPPALPPTPYARLGDWPSRALLLLALGGLAIGGAREGRLVPAREEG</sequence>
<dbReference type="GO" id="GO:0016410">
    <property type="term" value="F:N-acyltransferase activity"/>
    <property type="evidence" value="ECO:0007669"/>
    <property type="project" value="UniProtKB-UniRule"/>
</dbReference>
<keyword evidence="7 9" id="KW-0472">Membrane</keyword>
<keyword evidence="12" id="KW-1185">Reference proteome</keyword>
<feature type="transmembrane region" description="Helical" evidence="9">
    <location>
        <begin position="186"/>
        <end position="203"/>
    </location>
</feature>
<evidence type="ECO:0000256" key="3">
    <source>
        <dbReference type="ARBA" id="ARBA00022475"/>
    </source>
</evidence>
<dbReference type="InterPro" id="IPR004563">
    <property type="entry name" value="Apolipo_AcylTrfase"/>
</dbReference>
<dbReference type="InterPro" id="IPR045378">
    <property type="entry name" value="LNT_N"/>
</dbReference>
<evidence type="ECO:0000259" key="10">
    <source>
        <dbReference type="PROSITE" id="PS50263"/>
    </source>
</evidence>
<evidence type="ECO:0000313" key="12">
    <source>
        <dbReference type="Proteomes" id="UP000238801"/>
    </source>
</evidence>